<dbReference type="InterPro" id="IPR012341">
    <property type="entry name" value="6hp_glycosidase-like_sf"/>
</dbReference>
<protein>
    <recommendedName>
        <fullName evidence="7">Protein-glucosylgalactosylhydroxylysine glucosidase</fullName>
        <ecNumber evidence="6">3.2.1.107</ecNumber>
    </recommendedName>
    <alternativeName>
        <fullName evidence="8">Acid trehalase-like protein 1</fullName>
    </alternativeName>
</protein>
<proteinExistence type="inferred from homology"/>
<evidence type="ECO:0000256" key="7">
    <source>
        <dbReference type="ARBA" id="ARBA00071505"/>
    </source>
</evidence>
<dbReference type="Gene3D" id="3.40.80.10">
    <property type="entry name" value="Peptidoglycan recognition protein-like"/>
    <property type="match status" value="2"/>
</dbReference>
<dbReference type="Gene3D" id="1.50.10.10">
    <property type="match status" value="2"/>
</dbReference>
<reference evidence="10 11" key="1">
    <citation type="journal article" date="2023" name="Sci. Data">
        <title>Genome assembly of the Korean intertidal mud-creeper Batillaria attramentaria.</title>
        <authorList>
            <person name="Patra A.K."/>
            <person name="Ho P.T."/>
            <person name="Jun S."/>
            <person name="Lee S.J."/>
            <person name="Kim Y."/>
            <person name="Won Y.J."/>
        </authorList>
    </citation>
    <scope>NUCLEOTIDE SEQUENCE [LARGE SCALE GENOMIC DNA]</scope>
    <source>
        <strain evidence="10">Wonlab-2016</strain>
    </source>
</reference>
<comment type="caution">
    <text evidence="10">The sequence shown here is derived from an EMBL/GenBank/DDBJ whole genome shotgun (WGS) entry which is preliminary data.</text>
</comment>
<keyword evidence="11" id="KW-1185">Reference proteome</keyword>
<dbReference type="SUPFAM" id="SSF48208">
    <property type="entry name" value="Six-hairpin glycosidases"/>
    <property type="match status" value="2"/>
</dbReference>
<gene>
    <name evidence="10" type="ORF">BaRGS_00026259</name>
</gene>
<dbReference type="Gene3D" id="2.60.420.10">
    <property type="entry name" value="Maltose phosphorylase, domain 3"/>
    <property type="match status" value="2"/>
</dbReference>
<evidence type="ECO:0000256" key="2">
    <source>
        <dbReference type="ARBA" id="ARBA00022801"/>
    </source>
</evidence>
<evidence type="ECO:0000259" key="9">
    <source>
        <dbReference type="SMART" id="SM00701"/>
    </source>
</evidence>
<dbReference type="GO" id="GO:0047402">
    <property type="term" value="F:protein-glucosylgalactosylhydroxylysine glucosidase activity"/>
    <property type="evidence" value="ECO:0007669"/>
    <property type="project" value="UniProtKB-EC"/>
</dbReference>
<comment type="catalytic activity">
    <reaction evidence="4">
        <text>(5R)-5-O-[alpha-D-glucosyl-(1-&gt;2)-beta-D-galactosyl]-5-hydroxy-L-lysyl-[collagen] + H2O = (5R)-5-O-(beta-D-galactosyl)-5-hydroxy-L-lysyl-[collagen] + D-glucose</text>
        <dbReference type="Rhea" id="RHEA:11068"/>
        <dbReference type="Rhea" id="RHEA-COMP:12753"/>
        <dbReference type="Rhea" id="RHEA-COMP:12754"/>
        <dbReference type="ChEBI" id="CHEBI:4167"/>
        <dbReference type="ChEBI" id="CHEBI:15377"/>
        <dbReference type="ChEBI" id="CHEBI:133443"/>
        <dbReference type="ChEBI" id="CHEBI:133452"/>
        <dbReference type="EC" id="3.2.1.107"/>
    </reaction>
</comment>
<dbReference type="InterPro" id="IPR002502">
    <property type="entry name" value="Amidase_domain"/>
</dbReference>
<dbReference type="FunFam" id="2.60.420.10:FF:000003">
    <property type="entry name" value="Protein-glucosylgalactosylhydroxylysine glucosidase"/>
    <property type="match status" value="1"/>
</dbReference>
<dbReference type="EMBL" id="JACVVK020000244">
    <property type="protein sequence ID" value="KAK7482442.1"/>
    <property type="molecule type" value="Genomic_DNA"/>
</dbReference>
<organism evidence="10 11">
    <name type="scientific">Batillaria attramentaria</name>
    <dbReference type="NCBI Taxonomy" id="370345"/>
    <lineage>
        <taxon>Eukaryota</taxon>
        <taxon>Metazoa</taxon>
        <taxon>Spiralia</taxon>
        <taxon>Lophotrochozoa</taxon>
        <taxon>Mollusca</taxon>
        <taxon>Gastropoda</taxon>
        <taxon>Caenogastropoda</taxon>
        <taxon>Sorbeoconcha</taxon>
        <taxon>Cerithioidea</taxon>
        <taxon>Batillariidae</taxon>
        <taxon>Batillaria</taxon>
    </lineage>
</organism>
<dbReference type="SUPFAM" id="SSF55846">
    <property type="entry name" value="N-acetylmuramoyl-L-alanine amidase-like"/>
    <property type="match status" value="2"/>
</dbReference>
<evidence type="ECO:0000256" key="8">
    <source>
        <dbReference type="ARBA" id="ARBA00079982"/>
    </source>
</evidence>
<accession>A0ABD0K5T8</accession>
<comment type="function">
    <text evidence="5">Catalyzes the hydrolysis of glucose from the disaccharide unit linked to hydroxylysine residues of collagen and collagen-like proteins.</text>
</comment>
<evidence type="ECO:0000313" key="11">
    <source>
        <dbReference type="Proteomes" id="UP001519460"/>
    </source>
</evidence>
<dbReference type="PANTHER" id="PTHR11051:SF8">
    <property type="entry name" value="PROTEIN-GLUCOSYLGALACTOSYLHYDROXYLYSINE GLUCOSIDASE"/>
    <property type="match status" value="1"/>
</dbReference>
<dbReference type="InterPro" id="IPR036505">
    <property type="entry name" value="Amidase/PGRP_sf"/>
</dbReference>
<dbReference type="PANTHER" id="PTHR11051">
    <property type="entry name" value="GLYCOSYL HYDROLASE-RELATED"/>
    <property type="match status" value="1"/>
</dbReference>
<dbReference type="InterPro" id="IPR005195">
    <property type="entry name" value="Glyco_hydro_65_M"/>
</dbReference>
<evidence type="ECO:0000256" key="6">
    <source>
        <dbReference type="ARBA" id="ARBA00066430"/>
    </source>
</evidence>
<keyword evidence="3" id="KW-0326">Glycosidase</keyword>
<feature type="non-terminal residue" evidence="10">
    <location>
        <position position="1"/>
    </location>
</feature>
<evidence type="ECO:0000256" key="3">
    <source>
        <dbReference type="ARBA" id="ARBA00023295"/>
    </source>
</evidence>
<dbReference type="EC" id="3.2.1.107" evidence="6"/>
<dbReference type="SMART" id="SM00701">
    <property type="entry name" value="PGRP"/>
    <property type="match status" value="1"/>
</dbReference>
<dbReference type="InterPro" id="IPR006619">
    <property type="entry name" value="PGRP_domain_met/bac"/>
</dbReference>
<evidence type="ECO:0000313" key="10">
    <source>
        <dbReference type="EMBL" id="KAK7482442.1"/>
    </source>
</evidence>
<sequence length="1979" mass="220573">EAWCPAVRCSPMRSVRCCTMLVRGVLLFLAGVTMMDTGHAMSHRDTTDSWVMDTLELPMENTTGVPTIDYRLMAAIGNGHIATVLYNPVVYMNGLYNGPSSVSMSGHEYGASSADTTNITVVKVYDWWTHRAAIQSTQDITVSVQGAKVTRHYALDMWRAVFTETIRTEGLEIKHVTYAHQRLVQLLVTEIHVTRTDDGNEAFSLVIDRSEMNSTVDLVVTKPEDARDVDRCPDVCRHTYGHTLITETKFAEIGQVHVYWTEIPATLEMGSDQEEKTWIFVSSYDKMADKARSAFQTALDVMTSTPDLLLQTHEQAWADKWNSGRIDVEGDDDLDTIIHSSLYYILMSLPSTEPEMPLEQFYGLSPGSLARGANWTDYQGHVFWDMETWMYPPILVLFPDLARAMLSYRIYGGDGAAAKAHLNGYEGWQFPWESAFTGYEMTPDICIPCRDNQQHITGDVMFAARQYWSATHNEEWLQEEGGINLILQTAAFWASRAEYNQGDDRYEINGVMPPDEYAENINNSIYTNYVAKLNLNLGGYAACLAGLQLSETDRWAEVADKLYLVFNDTTQHHPEYEGYDNIDTAYNNNQVVKQADTVMLGYPLGMDMADEVRRNDLELYADRGDPNGPAMTWSMFTINWLDLANLEMAAENFNKSYSFYRRRPFNTWTEAKTGLGATNFITGMGGFLQAVIFGYAGMRIELEHLSFHPRLPPNTNKMKVTGLDYLGSTFDLLITDDKVLVIVREQSASFPLQLTTKAAGSTWQLKKGMELSLKREPFVITSLNVTECPMPEGSSCPDVATVETPGGVTASLSANIHTVRISQTGGEMCTDFIQCSYVVSRHMVEDNTINFFIGSDGRIYQGAPLADQAGVLRVAMLGDYTLHGMSVQQEAVLRRLVKCGMEQDPPNVHRDYKLQYTAQAPEDCGSAPCAGNALHCQLLTWKHWDKAQGGVAPDCTVTSKSTSPVATSASPSRATIQTENAQCPSAAPAQITCNCQSNASSDVVQTKLKIIMAFVSFLLVVIAVVVIEGQAPGDVNTWILESYTLPMLNSTGGTEIDYRLMASVANGHIATVVYSPTVYMNGLFNGPVAVFSETIRTEGLEIKHVTYAHQRLVQVLVTQIHVTRTDGGNKAFTLMIDRSEMNSTIDLAITDPEDTQDINRCPGVCRHTYGHTLITETKFAEIGQVHVYWTEIPATLEMGSDQEEKTWIFVSSYDKMADKARSAFQTALDVMTSTPDLLLQTHEQAWADKWNSGRIDAEGDDDLDTLIHSSLYYILSSLPSTQPELPLERFYGLAPGTLARGAQFEDYRGHVFWDQETWMMPPILMFFPSLARIMLSYRIYGGQGAAAKATGNGYKGWQFPWEAAFTGYEMTPSEICTPCLKNQQHVTGDIALGASQYWSVTRDEEWLRNEGGINLFLQTATFWSSRVEYNQGEDRYEINGIMPPDEFAENINNSIYTNYVAKLNLNLGGYAACLAGLQLSETDRWAEVADKLYLVFNDTTQHHPEYEGYDNIDTAYNHNQSIKIADAFLLGYPLGYNMPQNVHRNDMELYSQRVIFNGPAMTWSMVAINWLDLGEMDKAEENFHKSYSLYRRKPFNVWTEKQTGIGASNFITGMGGFLQAIMFGYAGLRVELEKLTFRPLLPLNITRLTFTGIKYLASTFDIVIMEQKILLAVRNTSPDFPLQLMTEKAGTTWVLVKGMELSFDREPFEISSLSITECPVRRCMRGDVRVTGQTMHGDVRVTGSSCPDVATVETPGGVTASLPANIHTFMISQTGGERCVDFIQCSQVVSRHMTASDDFNFYIGNDGRVYQGAIIASQAGILGVAMLGDYTLHGMSVQQEAVLRRLVKCGMEQDPPNVHRDYKLQYTAQAPEDCGSAPCAGNALHCQLLTWKHWDKGQTVAHPACTKTVGHTLQMGPTLRPTHHGQAPPAHRDVVNQCPSTPAAQVTCQCSSVVRDTAQINQSALPFMISVCIIVIIHM</sequence>
<comment type="similarity">
    <text evidence="1">Belongs to the glycosyl hydrolase 65 family.</text>
</comment>
<dbReference type="CDD" id="cd06583">
    <property type="entry name" value="PGRP"/>
    <property type="match status" value="2"/>
</dbReference>
<evidence type="ECO:0000256" key="5">
    <source>
        <dbReference type="ARBA" id="ARBA00053339"/>
    </source>
</evidence>
<dbReference type="GO" id="GO:0005975">
    <property type="term" value="P:carbohydrate metabolic process"/>
    <property type="evidence" value="ECO:0007669"/>
    <property type="project" value="UniProtKB-ARBA"/>
</dbReference>
<feature type="domain" description="Peptidoglycan recognition protein family" evidence="9">
    <location>
        <begin position="1747"/>
        <end position="1863"/>
    </location>
</feature>
<dbReference type="FunFam" id="1.50.10.10:FF:000023">
    <property type="entry name" value="Protein-glucosylgalactosylhydroxylysine glucosidase"/>
    <property type="match status" value="2"/>
</dbReference>
<keyword evidence="2" id="KW-0378">Hydrolase</keyword>
<evidence type="ECO:0000256" key="1">
    <source>
        <dbReference type="ARBA" id="ARBA00006768"/>
    </source>
</evidence>
<dbReference type="InterPro" id="IPR008928">
    <property type="entry name" value="6-hairpin_glycosidase_sf"/>
</dbReference>
<name>A0ABD0K5T8_9CAEN</name>
<dbReference type="Proteomes" id="UP001519460">
    <property type="component" value="Unassembled WGS sequence"/>
</dbReference>
<evidence type="ECO:0000256" key="4">
    <source>
        <dbReference type="ARBA" id="ARBA00051415"/>
    </source>
</evidence>
<dbReference type="Pfam" id="PF03632">
    <property type="entry name" value="Glyco_hydro_65m"/>
    <property type="match status" value="2"/>
</dbReference>